<feature type="compositionally biased region" description="Low complexity" evidence="7">
    <location>
        <begin position="180"/>
        <end position="191"/>
    </location>
</feature>
<feature type="compositionally biased region" description="Basic and acidic residues" evidence="7">
    <location>
        <begin position="970"/>
        <end position="989"/>
    </location>
</feature>
<evidence type="ECO:0000313" key="10">
    <source>
        <dbReference type="RefSeq" id="XP_065676254.1"/>
    </source>
</evidence>
<keyword evidence="5" id="KW-0966">Cell projection</keyword>
<feature type="region of interest" description="Disordered" evidence="7">
    <location>
        <begin position="166"/>
        <end position="195"/>
    </location>
</feature>
<evidence type="ECO:0000256" key="5">
    <source>
        <dbReference type="ARBA" id="ARBA00023273"/>
    </source>
</evidence>
<evidence type="ECO:0000256" key="7">
    <source>
        <dbReference type="SAM" id="MobiDB-lite"/>
    </source>
</evidence>
<name>A0ABM4DNU9_HYDVU</name>
<dbReference type="PROSITE" id="PS50004">
    <property type="entry name" value="C2"/>
    <property type="match status" value="1"/>
</dbReference>
<dbReference type="PANTHER" id="PTHR14240">
    <property type="entry name" value="RETINITIS PIGMENTOSA GTPASE REGULATOR-INTERACTING PROTEIN"/>
    <property type="match status" value="1"/>
</dbReference>
<dbReference type="InterPro" id="IPR021656">
    <property type="entry name" value="C2-C2_1"/>
</dbReference>
<evidence type="ECO:0000313" key="9">
    <source>
        <dbReference type="Proteomes" id="UP001652625"/>
    </source>
</evidence>
<dbReference type="Pfam" id="PF18111">
    <property type="entry name" value="RPGR1_C"/>
    <property type="match status" value="1"/>
</dbReference>
<dbReference type="RefSeq" id="XP_065676254.1">
    <property type="nucleotide sequence ID" value="XM_065820182.1"/>
</dbReference>
<evidence type="ECO:0000256" key="4">
    <source>
        <dbReference type="ARBA" id="ARBA00023069"/>
    </source>
</evidence>
<dbReference type="GeneID" id="100213066"/>
<organism evidence="9 10">
    <name type="scientific">Hydra vulgaris</name>
    <name type="common">Hydra</name>
    <name type="synonym">Hydra attenuata</name>
    <dbReference type="NCBI Taxonomy" id="6087"/>
    <lineage>
        <taxon>Eukaryota</taxon>
        <taxon>Metazoa</taxon>
        <taxon>Cnidaria</taxon>
        <taxon>Hydrozoa</taxon>
        <taxon>Hydroidolina</taxon>
        <taxon>Anthoathecata</taxon>
        <taxon>Aplanulata</taxon>
        <taxon>Hydridae</taxon>
        <taxon>Hydra</taxon>
    </lineage>
</organism>
<comment type="similarity">
    <text evidence="2">Belongs to the RPGRIP1 family.</text>
</comment>
<reference evidence="10" key="1">
    <citation type="submission" date="2025-08" db="UniProtKB">
        <authorList>
            <consortium name="RefSeq"/>
        </authorList>
    </citation>
    <scope>IDENTIFICATION</scope>
</reference>
<keyword evidence="4" id="KW-0969">Cilium</keyword>
<feature type="compositionally biased region" description="Basic and acidic residues" evidence="7">
    <location>
        <begin position="1"/>
        <end position="18"/>
    </location>
</feature>
<dbReference type="Pfam" id="PF00168">
    <property type="entry name" value="C2"/>
    <property type="match status" value="1"/>
</dbReference>
<evidence type="ECO:0000256" key="1">
    <source>
        <dbReference type="ARBA" id="ARBA00004138"/>
    </source>
</evidence>
<feature type="coiled-coil region" evidence="6">
    <location>
        <begin position="208"/>
        <end position="242"/>
    </location>
</feature>
<evidence type="ECO:0000256" key="6">
    <source>
        <dbReference type="SAM" id="Coils"/>
    </source>
</evidence>
<dbReference type="CDD" id="cd00030">
    <property type="entry name" value="C2"/>
    <property type="match status" value="1"/>
</dbReference>
<dbReference type="Proteomes" id="UP001652625">
    <property type="component" value="Chromosome 15"/>
</dbReference>
<dbReference type="InterPro" id="IPR031139">
    <property type="entry name" value="RPGRIP1_fam"/>
</dbReference>
<sequence>MGSKDPFSEERPVKETHADIPTTISEAKEKQIVSSLNREELEDRYLRMRDEHTNLKKTSHKQEEKMKQMATKLLKIAKDRRKIQEGGPANIIELQEKIEELQSKVFTLENANVLLKNKLEVNRQQLETHGKKATPYDHIQSRINTGPASKRPNTAALREKRIKDQIRVHGSPPPPKDMLHGSPRSHSSPHSYIPPPILPQPRYGHSLLEESRLENQDLNNIVTNLQNQLQEYEDKVIFLEEMLYKKELKHEEETQKLRSSENKNQKTVIKENVELIKLQREVKEKIATLQNLQSKYGNLEEMMNKVKFSHDQVLEEMESLTSKLKNEQLKNTMLQNELNQGNISKKTLDQKEEQINDLKAEVQLLKEAHEKLLHSTFDLEKDREFRSKEKQYQIKIAQLEATIKCDVSEKNEIIDKLTSERDISELSKRQLRDLQVKYFELQENYNNLMEKMKFFSNESSVDFNEIQEALFLIKTRKEKESQDLLFLDKAENQIDKDLRKEIQQLNVSHAETIRELEKTRSMLVLQHNINKDYQKEVEITTKKMEELKRECDIRVKEYAELLDIRAARIKKLESQLKDIAYGTKQYKIKKDDTLLDEDDDDGDAEFQLERGENIFEIHFGKAYITKDGLKEFNGSEPSTFLSYEFFEHELQTTPLAFGINVDFNHTSTYKVKVDDFFLHYLQKEPMLVEFHQAFGIEYRTIAKSSIQFKELLDRSYGRLHGTISCRDVERNKEIAIVEFWIRLRVPMEQALRLYKERTKALGYITSKELNQLENPTNQSLRDSSINELLITIKQCQQLIPKNKDVQPSSYCVYKFFDFADHDTDIVSHSNSPQFHDSRIFPVPMTEELDNYLKNSSLEVYVFDDLDTDLTSYIGLASIPLITLTQDKPLKGKFELISGVDGSLTGIIEVSLSWQYTYLPASAKKARTYPQPIDTRTDRIMDLSSQSQVHKSMMVPMVTSGKLFEPQISKPDNDMDSEVKPTSDHKPFSAKFDKELPSKERHVSIKKLSVADIKEDEIQFTANSDDTTLNKSQLKTMNIDELSSKSVVQLNKSDKTSNKIDEHTANAETLNMADTMFEESGSDSDVVMVSARLVKSIIENQISDETEDTEDDAVVASSLINDRKKSLTPVSPTIVVEILSLTLFEDAALLNMENIQQLFISYKFLDYDPEELETPMSLPKPKANRPISFNFRKVFRFDENSKSVQHLIHLLMPEHPNEGRLFFTVVSDPAGDSDGDCEDVGIAYVDLVEILRNGKDIIEEDIDIYDLIGDKSAVIGSLTVTVEALNMLKSLYED</sequence>
<dbReference type="PANTHER" id="PTHR14240:SF1">
    <property type="entry name" value="PROTEIN FANTOM-RELATED"/>
    <property type="match status" value="1"/>
</dbReference>
<proteinExistence type="inferred from homology"/>
<dbReference type="InterPro" id="IPR000008">
    <property type="entry name" value="C2_dom"/>
</dbReference>
<keyword evidence="9" id="KW-1185">Reference proteome</keyword>
<feature type="coiled-coil region" evidence="6">
    <location>
        <begin position="275"/>
        <end position="375"/>
    </location>
</feature>
<feature type="region of interest" description="Disordered" evidence="7">
    <location>
        <begin position="968"/>
        <end position="989"/>
    </location>
</feature>
<dbReference type="InterPro" id="IPR041091">
    <property type="entry name" value="RPGRIP1_C"/>
</dbReference>
<accession>A0ABM4DNU9</accession>
<evidence type="ECO:0000256" key="3">
    <source>
        <dbReference type="ARBA" id="ARBA00023054"/>
    </source>
</evidence>
<feature type="region of interest" description="Disordered" evidence="7">
    <location>
        <begin position="1"/>
        <end position="24"/>
    </location>
</feature>
<keyword evidence="3 6" id="KW-0175">Coiled coil</keyword>
<feature type="coiled-coil region" evidence="6">
    <location>
        <begin position="431"/>
        <end position="458"/>
    </location>
</feature>
<dbReference type="SUPFAM" id="SSF49562">
    <property type="entry name" value="C2 domain (Calcium/lipid-binding domain, CaLB)"/>
    <property type="match status" value="2"/>
</dbReference>
<evidence type="ECO:0000256" key="2">
    <source>
        <dbReference type="ARBA" id="ARBA00006042"/>
    </source>
</evidence>
<dbReference type="SMART" id="SM00239">
    <property type="entry name" value="C2"/>
    <property type="match status" value="1"/>
</dbReference>
<feature type="coiled-coil region" evidence="6">
    <location>
        <begin position="91"/>
        <end position="118"/>
    </location>
</feature>
<gene>
    <name evidence="10" type="primary">LOC100213066</name>
</gene>
<feature type="domain" description="C2" evidence="8">
    <location>
        <begin position="766"/>
        <end position="893"/>
    </location>
</feature>
<protein>
    <submittedName>
        <fullName evidence="10">Protein fantom isoform X2</fullName>
    </submittedName>
</protein>
<dbReference type="Pfam" id="PF11618">
    <property type="entry name" value="C2-C2_1"/>
    <property type="match status" value="1"/>
</dbReference>
<comment type="subcellular location">
    <subcellularLocation>
        <location evidence="1">Cell projection</location>
        <location evidence="1">Cilium</location>
    </subcellularLocation>
</comment>
<evidence type="ECO:0000259" key="8">
    <source>
        <dbReference type="PROSITE" id="PS50004"/>
    </source>
</evidence>
<dbReference type="InterPro" id="IPR035892">
    <property type="entry name" value="C2_domain_sf"/>
</dbReference>
<dbReference type="Gene3D" id="2.60.40.150">
    <property type="entry name" value="C2 domain"/>
    <property type="match status" value="3"/>
</dbReference>